<dbReference type="EMBL" id="OV725081">
    <property type="protein sequence ID" value="CAH1403096.1"/>
    <property type="molecule type" value="Genomic_DNA"/>
</dbReference>
<organism evidence="3 4">
    <name type="scientific">Nezara viridula</name>
    <name type="common">Southern green stink bug</name>
    <name type="synonym">Cimex viridulus</name>
    <dbReference type="NCBI Taxonomy" id="85310"/>
    <lineage>
        <taxon>Eukaryota</taxon>
        <taxon>Metazoa</taxon>
        <taxon>Ecdysozoa</taxon>
        <taxon>Arthropoda</taxon>
        <taxon>Hexapoda</taxon>
        <taxon>Insecta</taxon>
        <taxon>Pterygota</taxon>
        <taxon>Neoptera</taxon>
        <taxon>Paraneoptera</taxon>
        <taxon>Hemiptera</taxon>
        <taxon>Heteroptera</taxon>
        <taxon>Panheteroptera</taxon>
        <taxon>Pentatomomorpha</taxon>
        <taxon>Pentatomoidea</taxon>
        <taxon>Pentatomidae</taxon>
        <taxon>Pentatominae</taxon>
        <taxon>Nezara</taxon>
    </lineage>
</organism>
<dbReference type="InterPro" id="IPR005240">
    <property type="entry name" value="DUF389"/>
</dbReference>
<evidence type="ECO:0000256" key="2">
    <source>
        <dbReference type="SAM" id="Phobius"/>
    </source>
</evidence>
<feature type="transmembrane region" description="Helical" evidence="2">
    <location>
        <begin position="139"/>
        <end position="157"/>
    </location>
</feature>
<feature type="compositionally biased region" description="Polar residues" evidence="1">
    <location>
        <begin position="444"/>
        <end position="466"/>
    </location>
</feature>
<dbReference type="AlphaFoldDB" id="A0A9P0HJE2"/>
<feature type="transmembrane region" description="Helical" evidence="2">
    <location>
        <begin position="163"/>
        <end position="186"/>
    </location>
</feature>
<feature type="transmembrane region" description="Helical" evidence="2">
    <location>
        <begin position="317"/>
        <end position="343"/>
    </location>
</feature>
<evidence type="ECO:0000256" key="1">
    <source>
        <dbReference type="SAM" id="MobiDB-lite"/>
    </source>
</evidence>
<keyword evidence="4" id="KW-1185">Reference proteome</keyword>
<keyword evidence="2" id="KW-0812">Transmembrane</keyword>
<feature type="transmembrane region" description="Helical" evidence="2">
    <location>
        <begin position="240"/>
        <end position="262"/>
    </location>
</feature>
<name>A0A9P0HJE2_NEZVI</name>
<sequence length="474" mass="52730">MSGALLFRVSIPADKPLEQALKDVLAELKVKNPIWLQGSEDGIKYTFRQVLFYLENGPETEEAIKLLTQKQIGIKPHSSIGLFQCYLLYEGTDEQSPRIKIFQHEDEFSTWDKFVESVRPRLAIAQVAETVKYKASLRFDFLILLIVAGLTASLGLVEDNQLILAASMLISPLMNPMVAATFGTVIRDCRLQKLGIVNGLLGLFLCLIIGFIYGIINALIQGNSPRMQWPTGLMYSMGSISSLWTGIMLALLSGIAVSIGILGDEPTSIHGVAMSAALLPPAVNAGLLWSNSVIHLRNNSFPDGSLKIWSSNPPLEFAVLGAMSLSLSFLNILFIFIAGVVLLKVKEAAPWRKKGDIRWERLKDYRPLTKEETETISNRIGKQLHRMNQEWTVPTNILSQKIPSEIVTWYANKTDLTRPTAQDMTRLMTPRSRWSSVPGHHEINTISPGTSPRRSTAQMQTPQKSRFTVVPVSM</sequence>
<feature type="transmembrane region" description="Helical" evidence="2">
    <location>
        <begin position="269"/>
        <end position="289"/>
    </location>
</feature>
<proteinExistence type="predicted"/>
<dbReference type="PANTHER" id="PTHR20992">
    <property type="entry name" value="AT15442P-RELATED"/>
    <property type="match status" value="1"/>
</dbReference>
<accession>A0A9P0HJE2</accession>
<evidence type="ECO:0008006" key="5">
    <source>
        <dbReference type="Google" id="ProtNLM"/>
    </source>
</evidence>
<gene>
    <name evidence="3" type="ORF">NEZAVI_LOCUS11763</name>
</gene>
<keyword evidence="2" id="KW-1133">Transmembrane helix</keyword>
<dbReference type="PANTHER" id="PTHR20992:SF9">
    <property type="entry name" value="AT15442P-RELATED"/>
    <property type="match status" value="1"/>
</dbReference>
<protein>
    <recommendedName>
        <fullName evidence="5">DUF389 domain-containing protein</fullName>
    </recommendedName>
</protein>
<evidence type="ECO:0000313" key="4">
    <source>
        <dbReference type="Proteomes" id="UP001152798"/>
    </source>
</evidence>
<dbReference type="OrthoDB" id="543859at2759"/>
<feature type="region of interest" description="Disordered" evidence="1">
    <location>
        <begin position="430"/>
        <end position="474"/>
    </location>
</feature>
<dbReference type="Pfam" id="PF04087">
    <property type="entry name" value="DUF389"/>
    <property type="match status" value="1"/>
</dbReference>
<evidence type="ECO:0000313" key="3">
    <source>
        <dbReference type="EMBL" id="CAH1403096.1"/>
    </source>
</evidence>
<reference evidence="3" key="1">
    <citation type="submission" date="2022-01" db="EMBL/GenBank/DDBJ databases">
        <authorList>
            <person name="King R."/>
        </authorList>
    </citation>
    <scope>NUCLEOTIDE SEQUENCE</scope>
</reference>
<feature type="transmembrane region" description="Helical" evidence="2">
    <location>
        <begin position="198"/>
        <end position="220"/>
    </location>
</feature>
<dbReference type="Proteomes" id="UP001152798">
    <property type="component" value="Chromosome 5"/>
</dbReference>
<keyword evidence="2" id="KW-0472">Membrane</keyword>